<evidence type="ECO:0000313" key="2">
    <source>
        <dbReference type="EMBL" id="KAJ7726764.1"/>
    </source>
</evidence>
<proteinExistence type="predicted"/>
<dbReference type="EMBL" id="JARKIB010000184">
    <property type="protein sequence ID" value="KAJ7726764.1"/>
    <property type="molecule type" value="Genomic_DNA"/>
</dbReference>
<dbReference type="EMBL" id="JARKIB010000301">
    <property type="protein sequence ID" value="KAJ7715835.1"/>
    <property type="molecule type" value="Genomic_DNA"/>
</dbReference>
<organism evidence="2 3">
    <name type="scientific">Mycena metata</name>
    <dbReference type="NCBI Taxonomy" id="1033252"/>
    <lineage>
        <taxon>Eukaryota</taxon>
        <taxon>Fungi</taxon>
        <taxon>Dikarya</taxon>
        <taxon>Basidiomycota</taxon>
        <taxon>Agaricomycotina</taxon>
        <taxon>Agaricomycetes</taxon>
        <taxon>Agaricomycetidae</taxon>
        <taxon>Agaricales</taxon>
        <taxon>Marasmiineae</taxon>
        <taxon>Mycenaceae</taxon>
        <taxon>Mycena</taxon>
    </lineage>
</organism>
<accession>A0AAD7HTD2</accession>
<dbReference type="AlphaFoldDB" id="A0AAD7HTD2"/>
<name>A0AAD7HTD2_9AGAR</name>
<keyword evidence="3" id="KW-1185">Reference proteome</keyword>
<evidence type="ECO:0000313" key="3">
    <source>
        <dbReference type="Proteomes" id="UP001215598"/>
    </source>
</evidence>
<dbReference type="SUPFAM" id="SSF52047">
    <property type="entry name" value="RNI-like"/>
    <property type="match status" value="1"/>
</dbReference>
<sequence>MASFVLVPPETQSLLTSNDPPLETQIQTIEDFILAGSTRLAALDDQIESQRACSTATVGLITERDALDQSVREHNAVLSPIRRIPTEILFHIFLLTLPHTKRVPGVMGRKQNIPAPPWRLGHVCKHWRDCALAYRRLWSTIHVDTVVTTSETYDVLALETQLSRSSYSLLHVSFRWPAYESGSHSRLCALARALVPSCDRWLTAKLSWTPDDHSMVEILSGIRGRLPVLKQIEFISCGHGDDPDECDVLTNTPSLREVILTDIKYNIPSLPISAPWAQITCLRANFGFRYLLKILRASPNLEDCGLSLVEGSSPPSVPTLLADLPRLRKLCVTDTRLLRCLTTPSLQYLGLLGGPLDDVLPFISRVGCRLAGLSAHHRCHSVSLILLLKSLPTLSSLSVDMNNDPLLTALTACDSLPVICPDLQSLSLSLDVPARTTTLSDMLESRWRTSPLKSVHVFDYSIPGIQVLPERLQMLKNQGLKIVLNRTVSFDPDMRLS</sequence>
<gene>
    <name evidence="2" type="ORF">B0H16DRAFT_263173</name>
    <name evidence="1" type="ORF">B0H16DRAFT_496048</name>
</gene>
<comment type="caution">
    <text evidence="2">The sequence shown here is derived from an EMBL/GenBank/DDBJ whole genome shotgun (WGS) entry which is preliminary data.</text>
</comment>
<evidence type="ECO:0008006" key="4">
    <source>
        <dbReference type="Google" id="ProtNLM"/>
    </source>
</evidence>
<evidence type="ECO:0000313" key="1">
    <source>
        <dbReference type="EMBL" id="KAJ7715835.1"/>
    </source>
</evidence>
<dbReference type="Proteomes" id="UP001215598">
    <property type="component" value="Unassembled WGS sequence"/>
</dbReference>
<protein>
    <recommendedName>
        <fullName evidence="4">F-box domain-containing protein</fullName>
    </recommendedName>
</protein>
<reference evidence="2" key="1">
    <citation type="submission" date="2023-03" db="EMBL/GenBank/DDBJ databases">
        <title>Massive genome expansion in bonnet fungi (Mycena s.s.) driven by repeated elements and novel gene families across ecological guilds.</title>
        <authorList>
            <consortium name="Lawrence Berkeley National Laboratory"/>
            <person name="Harder C.B."/>
            <person name="Miyauchi S."/>
            <person name="Viragh M."/>
            <person name="Kuo A."/>
            <person name="Thoen E."/>
            <person name="Andreopoulos B."/>
            <person name="Lu D."/>
            <person name="Skrede I."/>
            <person name="Drula E."/>
            <person name="Henrissat B."/>
            <person name="Morin E."/>
            <person name="Kohler A."/>
            <person name="Barry K."/>
            <person name="LaButti K."/>
            <person name="Morin E."/>
            <person name="Salamov A."/>
            <person name="Lipzen A."/>
            <person name="Mereny Z."/>
            <person name="Hegedus B."/>
            <person name="Baldrian P."/>
            <person name="Stursova M."/>
            <person name="Weitz H."/>
            <person name="Taylor A."/>
            <person name="Grigoriev I.V."/>
            <person name="Nagy L.G."/>
            <person name="Martin F."/>
            <person name="Kauserud H."/>
        </authorList>
    </citation>
    <scope>NUCLEOTIDE SEQUENCE</scope>
    <source>
        <strain evidence="2">CBHHK182m</strain>
    </source>
</reference>